<accession>A0AAW3WYK8</accession>
<name>A0AAW3WYK8_SERFO</name>
<dbReference type="InterPro" id="IPR038140">
    <property type="entry name" value="DotD_sf"/>
</dbReference>
<organism evidence="1 2">
    <name type="scientific">Serratia fonticola</name>
    <dbReference type="NCBI Taxonomy" id="47917"/>
    <lineage>
        <taxon>Bacteria</taxon>
        <taxon>Pseudomonadati</taxon>
        <taxon>Pseudomonadota</taxon>
        <taxon>Gammaproteobacteria</taxon>
        <taxon>Enterobacterales</taxon>
        <taxon>Yersiniaceae</taxon>
        <taxon>Serratia</taxon>
    </lineage>
</organism>
<dbReference type="Pfam" id="PF16816">
    <property type="entry name" value="DotD"/>
    <property type="match status" value="1"/>
</dbReference>
<gene>
    <name evidence="1" type="ORF">H8J20_28220</name>
</gene>
<dbReference type="RefSeq" id="WP_065686496.1">
    <property type="nucleotide sequence ID" value="NZ_JACBIW010000086.1"/>
</dbReference>
<evidence type="ECO:0000313" key="2">
    <source>
        <dbReference type="Proteomes" id="UP000659084"/>
    </source>
</evidence>
<dbReference type="Proteomes" id="UP000659084">
    <property type="component" value="Unassembled WGS sequence"/>
</dbReference>
<reference evidence="1" key="1">
    <citation type="submission" date="2020-08" db="EMBL/GenBank/DDBJ databases">
        <title>Food and environmental bacterial isolates.</title>
        <authorList>
            <person name="Richter L."/>
            <person name="Du Plessis E.M."/>
            <person name="Duvenage S."/>
            <person name="Allam M."/>
            <person name="Korsten L."/>
        </authorList>
    </citation>
    <scope>NUCLEOTIDE SEQUENCE</scope>
    <source>
        <strain evidence="1">UPMP2127</strain>
    </source>
</reference>
<comment type="caution">
    <text evidence="1">The sequence shown here is derived from an EMBL/GenBank/DDBJ whole genome shotgun (WGS) entry which is preliminary data.</text>
</comment>
<evidence type="ECO:0000313" key="1">
    <source>
        <dbReference type="EMBL" id="MBC3215998.1"/>
    </source>
</evidence>
<sequence>MRILLVVSIGLLLGGCTHNSKPISLVTPSTQMITAVQNVQNNNVTLWEAGAVNEVRNAFFTPVINAHSQRVTVDWDGDAVELLSHLARQRGMTFNWTGVRLPLPVNVHVNGVTYQNLLRMIEVQTAWRATLHEFPGQLTLAFSQPEKPRGRR</sequence>
<dbReference type="Gene3D" id="3.55.50.60">
    <property type="entry name" value="DotD protein"/>
    <property type="match status" value="1"/>
</dbReference>
<keyword evidence="1" id="KW-0449">Lipoprotein</keyword>
<dbReference type="PROSITE" id="PS51257">
    <property type="entry name" value="PROKAR_LIPOPROTEIN"/>
    <property type="match status" value="1"/>
</dbReference>
<dbReference type="EMBL" id="JACNYO010000087">
    <property type="protein sequence ID" value="MBC3215998.1"/>
    <property type="molecule type" value="Genomic_DNA"/>
</dbReference>
<dbReference type="AlphaFoldDB" id="A0AAW3WYK8"/>
<dbReference type="InterPro" id="IPR031817">
    <property type="entry name" value="DotD"/>
</dbReference>
<protein>
    <submittedName>
        <fullName evidence="1">DotD/TraH family lipoprotein</fullName>
    </submittedName>
</protein>
<proteinExistence type="predicted"/>